<evidence type="ECO:0000313" key="7">
    <source>
        <dbReference type="Proteomes" id="UP000188318"/>
    </source>
</evidence>
<evidence type="ECO:0000259" key="5">
    <source>
        <dbReference type="PROSITE" id="PS51387"/>
    </source>
</evidence>
<comment type="similarity">
    <text evidence="1">Belongs to the oxygen-dependent FAD-linked oxidoreductase family.</text>
</comment>
<evidence type="ECO:0000256" key="2">
    <source>
        <dbReference type="ARBA" id="ARBA00022630"/>
    </source>
</evidence>
<feature type="domain" description="FAD-binding PCMH-type" evidence="5">
    <location>
        <begin position="37"/>
        <end position="212"/>
    </location>
</feature>
<proteinExistence type="inferred from homology"/>
<gene>
    <name evidence="6" type="ORF">ASPCADRAFT_394885</name>
</gene>
<dbReference type="InterPro" id="IPR006094">
    <property type="entry name" value="Oxid_FAD_bind_N"/>
</dbReference>
<accession>A0A1R3RU81</accession>
<dbReference type="Pfam" id="PF01565">
    <property type="entry name" value="FAD_binding_4"/>
    <property type="match status" value="1"/>
</dbReference>
<dbReference type="STRING" id="602072.A0A1R3RU81"/>
<evidence type="ECO:0000256" key="3">
    <source>
        <dbReference type="ARBA" id="ARBA00022827"/>
    </source>
</evidence>
<dbReference type="PANTHER" id="PTHR42973">
    <property type="entry name" value="BINDING OXIDOREDUCTASE, PUTATIVE (AFU_ORTHOLOGUE AFUA_1G17690)-RELATED"/>
    <property type="match status" value="1"/>
</dbReference>
<evidence type="ECO:0000313" key="6">
    <source>
        <dbReference type="EMBL" id="OOF98055.1"/>
    </source>
</evidence>
<dbReference type="OrthoDB" id="2151789at2759"/>
<dbReference type="AlphaFoldDB" id="A0A1R3RU81"/>
<dbReference type="PROSITE" id="PS51387">
    <property type="entry name" value="FAD_PCMH"/>
    <property type="match status" value="1"/>
</dbReference>
<sequence length="454" mass="50545">MTIHQIITLLQTIFPTQLLLPNHPAYPHLLTPSPPHPLPNPACIFLPHHKTDLARFLTTIKPFTDNHEIMFAIRGHGQQLTPGCANISNGILVDLRSLRGIKLTRGGKVVRIAAGEKWGDVYDILGRKGLGITGSESEGCGVGGVILGGGISIFSSREGFVCDNVLNFEIVLSSGEIINANSTENADLWRSLRGGGNNFGIVTRYDMRTFPQGPIFGGRVSYQLCDLDEQFELLVRALRNGHMMLDLYVRMTIAYQRKWGGFLCTNQVFYMQAVPGPLVLRQFTSMKCEVASRRRMSMMTMWEAARMRRSDFETLSTVWKVFRAVLAREEPPYPRSMLEKSMKLGGNSLGLHPTGGPLVSVVLSTYWRDGEDDDVVLGLMKEVLGRIEDEAAQRGTGARFKLMNYACDFQDPIASYGLHSRLRLLEVSKKYDPSGMFQKAVPGGFKLRGSWGGW</sequence>
<dbReference type="InterPro" id="IPR016166">
    <property type="entry name" value="FAD-bd_PCMH"/>
</dbReference>
<dbReference type="SUPFAM" id="SSF56176">
    <property type="entry name" value="FAD-binding/transporter-associated domain-like"/>
    <property type="match status" value="1"/>
</dbReference>
<dbReference type="Proteomes" id="UP000188318">
    <property type="component" value="Unassembled WGS sequence"/>
</dbReference>
<name>A0A1R3RU81_ASPC5</name>
<keyword evidence="3" id="KW-0274">FAD</keyword>
<evidence type="ECO:0000256" key="4">
    <source>
        <dbReference type="ARBA" id="ARBA00023002"/>
    </source>
</evidence>
<dbReference type="InterPro" id="IPR036318">
    <property type="entry name" value="FAD-bd_PCMH-like_sf"/>
</dbReference>
<dbReference type="OMA" id="RYDMRTF"/>
<dbReference type="GO" id="GO:0016491">
    <property type="term" value="F:oxidoreductase activity"/>
    <property type="evidence" value="ECO:0007669"/>
    <property type="project" value="UniProtKB-KW"/>
</dbReference>
<dbReference type="InterPro" id="IPR050416">
    <property type="entry name" value="FAD-linked_Oxidoreductase"/>
</dbReference>
<dbReference type="VEuPathDB" id="FungiDB:ASPCADRAFT_394885"/>
<protein>
    <recommendedName>
        <fullName evidence="5">FAD-binding PCMH-type domain-containing protein</fullName>
    </recommendedName>
</protein>
<dbReference type="EMBL" id="KV907496">
    <property type="protein sequence ID" value="OOF98055.1"/>
    <property type="molecule type" value="Genomic_DNA"/>
</dbReference>
<dbReference type="Gene3D" id="3.30.465.10">
    <property type="match status" value="1"/>
</dbReference>
<dbReference type="PANTHER" id="PTHR42973:SF22">
    <property type="entry name" value="FAD-BINDING PCMH-TYPE DOMAIN-CONTAINING PROTEIN-RELATED"/>
    <property type="match status" value="1"/>
</dbReference>
<reference evidence="7" key="1">
    <citation type="journal article" date="2017" name="Genome Biol.">
        <title>Comparative genomics reveals high biological diversity and specific adaptations in the industrially and medically important fungal genus Aspergillus.</title>
        <authorList>
            <person name="de Vries R.P."/>
            <person name="Riley R."/>
            <person name="Wiebenga A."/>
            <person name="Aguilar-Osorio G."/>
            <person name="Amillis S."/>
            <person name="Uchima C.A."/>
            <person name="Anderluh G."/>
            <person name="Asadollahi M."/>
            <person name="Askin M."/>
            <person name="Barry K."/>
            <person name="Battaglia E."/>
            <person name="Bayram O."/>
            <person name="Benocci T."/>
            <person name="Braus-Stromeyer S.A."/>
            <person name="Caldana C."/>
            <person name="Canovas D."/>
            <person name="Cerqueira G.C."/>
            <person name="Chen F."/>
            <person name="Chen W."/>
            <person name="Choi C."/>
            <person name="Clum A."/>
            <person name="Dos Santos R.A."/>
            <person name="Damasio A.R."/>
            <person name="Diallinas G."/>
            <person name="Emri T."/>
            <person name="Fekete E."/>
            <person name="Flipphi M."/>
            <person name="Freyberg S."/>
            <person name="Gallo A."/>
            <person name="Gournas C."/>
            <person name="Habgood R."/>
            <person name="Hainaut M."/>
            <person name="Harispe M.L."/>
            <person name="Henrissat B."/>
            <person name="Hilden K.S."/>
            <person name="Hope R."/>
            <person name="Hossain A."/>
            <person name="Karabika E."/>
            <person name="Karaffa L."/>
            <person name="Karanyi Z."/>
            <person name="Krasevec N."/>
            <person name="Kuo A."/>
            <person name="Kusch H."/>
            <person name="LaButti K."/>
            <person name="Lagendijk E.L."/>
            <person name="Lapidus A."/>
            <person name="Levasseur A."/>
            <person name="Lindquist E."/>
            <person name="Lipzen A."/>
            <person name="Logrieco A.F."/>
            <person name="MacCabe A."/>
            <person name="Maekelae M.R."/>
            <person name="Malavazi I."/>
            <person name="Melin P."/>
            <person name="Meyer V."/>
            <person name="Mielnichuk N."/>
            <person name="Miskei M."/>
            <person name="Molnar A.P."/>
            <person name="Mule G."/>
            <person name="Ngan C.Y."/>
            <person name="Orejas M."/>
            <person name="Orosz E."/>
            <person name="Ouedraogo J.P."/>
            <person name="Overkamp K.M."/>
            <person name="Park H.-S."/>
            <person name="Perrone G."/>
            <person name="Piumi F."/>
            <person name="Punt P.J."/>
            <person name="Ram A.F."/>
            <person name="Ramon A."/>
            <person name="Rauscher S."/>
            <person name="Record E."/>
            <person name="Riano-Pachon D.M."/>
            <person name="Robert V."/>
            <person name="Roehrig J."/>
            <person name="Ruller R."/>
            <person name="Salamov A."/>
            <person name="Salih N.S."/>
            <person name="Samson R.A."/>
            <person name="Sandor E."/>
            <person name="Sanguinetti M."/>
            <person name="Schuetze T."/>
            <person name="Sepcic K."/>
            <person name="Shelest E."/>
            <person name="Sherlock G."/>
            <person name="Sophianopoulou V."/>
            <person name="Squina F.M."/>
            <person name="Sun H."/>
            <person name="Susca A."/>
            <person name="Todd R.B."/>
            <person name="Tsang A."/>
            <person name="Unkles S.E."/>
            <person name="van de Wiele N."/>
            <person name="van Rossen-Uffink D."/>
            <person name="Oliveira J.V."/>
            <person name="Vesth T.C."/>
            <person name="Visser J."/>
            <person name="Yu J.-H."/>
            <person name="Zhou M."/>
            <person name="Andersen M.R."/>
            <person name="Archer D.B."/>
            <person name="Baker S.E."/>
            <person name="Benoit I."/>
            <person name="Brakhage A.A."/>
            <person name="Braus G.H."/>
            <person name="Fischer R."/>
            <person name="Frisvad J.C."/>
            <person name="Goldman G.H."/>
            <person name="Houbraken J."/>
            <person name="Oakley B."/>
            <person name="Pocsi I."/>
            <person name="Scazzocchio C."/>
            <person name="Seiboth B."/>
            <person name="vanKuyk P.A."/>
            <person name="Wortman J."/>
            <person name="Dyer P.S."/>
            <person name="Grigoriev I.V."/>
        </authorList>
    </citation>
    <scope>NUCLEOTIDE SEQUENCE [LARGE SCALE GENOMIC DNA]</scope>
    <source>
        <strain evidence="7">ITEM 5010</strain>
    </source>
</reference>
<keyword evidence="7" id="KW-1185">Reference proteome</keyword>
<dbReference type="InterPro" id="IPR016169">
    <property type="entry name" value="FAD-bd_PCMH_sub2"/>
</dbReference>
<keyword evidence="4" id="KW-0560">Oxidoreductase</keyword>
<organism evidence="6 7">
    <name type="scientific">Aspergillus carbonarius (strain ITEM 5010)</name>
    <dbReference type="NCBI Taxonomy" id="602072"/>
    <lineage>
        <taxon>Eukaryota</taxon>
        <taxon>Fungi</taxon>
        <taxon>Dikarya</taxon>
        <taxon>Ascomycota</taxon>
        <taxon>Pezizomycotina</taxon>
        <taxon>Eurotiomycetes</taxon>
        <taxon>Eurotiomycetidae</taxon>
        <taxon>Eurotiales</taxon>
        <taxon>Aspergillaceae</taxon>
        <taxon>Aspergillus</taxon>
        <taxon>Aspergillus subgen. Circumdati</taxon>
    </lineage>
</organism>
<evidence type="ECO:0000256" key="1">
    <source>
        <dbReference type="ARBA" id="ARBA00005466"/>
    </source>
</evidence>
<dbReference type="GO" id="GO:0071949">
    <property type="term" value="F:FAD binding"/>
    <property type="evidence" value="ECO:0007669"/>
    <property type="project" value="InterPro"/>
</dbReference>
<keyword evidence="2" id="KW-0285">Flavoprotein</keyword>